<evidence type="ECO:0000313" key="8">
    <source>
        <dbReference type="EMBL" id="EFL52649.1"/>
    </source>
</evidence>
<evidence type="ECO:0000313" key="9">
    <source>
        <dbReference type="Proteomes" id="UP000006250"/>
    </source>
</evidence>
<feature type="transmembrane region" description="Helical" evidence="6">
    <location>
        <begin position="275"/>
        <end position="308"/>
    </location>
</feature>
<protein>
    <submittedName>
        <fullName evidence="8">Inner-membrane translocator</fullName>
    </submittedName>
</protein>
<dbReference type="STRING" id="596151.DesfrDRAFT_0755"/>
<evidence type="ECO:0000256" key="3">
    <source>
        <dbReference type="ARBA" id="ARBA00022692"/>
    </source>
</evidence>
<feature type="transmembrane region" description="Helical" evidence="6">
    <location>
        <begin position="241"/>
        <end position="263"/>
    </location>
</feature>
<dbReference type="Proteomes" id="UP000006250">
    <property type="component" value="Unassembled WGS sequence"/>
</dbReference>
<evidence type="ECO:0000256" key="5">
    <source>
        <dbReference type="ARBA" id="ARBA00023136"/>
    </source>
</evidence>
<keyword evidence="2" id="KW-1003">Cell membrane</keyword>
<feature type="transmembrane region" description="Helical" evidence="6">
    <location>
        <begin position="142"/>
        <end position="161"/>
    </location>
</feature>
<feature type="transmembrane region" description="Helical" evidence="6">
    <location>
        <begin position="110"/>
        <end position="130"/>
    </location>
</feature>
<keyword evidence="3 6" id="KW-0812">Transmembrane</keyword>
<dbReference type="PANTHER" id="PTHR47089:SF1">
    <property type="entry name" value="GUANOSINE ABC TRANSPORTER PERMEASE PROTEIN NUPP"/>
    <property type="match status" value="1"/>
</dbReference>
<dbReference type="GO" id="GO:0022857">
    <property type="term" value="F:transmembrane transporter activity"/>
    <property type="evidence" value="ECO:0007669"/>
    <property type="project" value="InterPro"/>
</dbReference>
<evidence type="ECO:0000256" key="2">
    <source>
        <dbReference type="ARBA" id="ARBA00022475"/>
    </source>
</evidence>
<evidence type="ECO:0000256" key="1">
    <source>
        <dbReference type="ARBA" id="ARBA00004651"/>
    </source>
</evidence>
<dbReference type="GO" id="GO:0005886">
    <property type="term" value="C:plasma membrane"/>
    <property type="evidence" value="ECO:0007669"/>
    <property type="project" value="UniProtKB-SubCell"/>
</dbReference>
<keyword evidence="9" id="KW-1185">Reference proteome</keyword>
<comment type="caution">
    <text evidence="8">The sequence shown here is derived from an EMBL/GenBank/DDBJ whole genome shotgun (WGS) entry which is preliminary data.</text>
</comment>
<evidence type="ECO:0000256" key="6">
    <source>
        <dbReference type="SAM" id="Phobius"/>
    </source>
</evidence>
<feature type="signal peptide" evidence="7">
    <location>
        <begin position="1"/>
        <end position="21"/>
    </location>
</feature>
<evidence type="ECO:0000256" key="4">
    <source>
        <dbReference type="ARBA" id="ARBA00022989"/>
    </source>
</evidence>
<keyword evidence="4 6" id="KW-1133">Transmembrane helix</keyword>
<comment type="subcellular location">
    <subcellularLocation>
        <location evidence="1">Cell membrane</location>
        <topology evidence="1">Multi-pass membrane protein</topology>
    </subcellularLocation>
</comment>
<dbReference type="PANTHER" id="PTHR47089">
    <property type="entry name" value="ABC TRANSPORTER, PERMEASE PROTEIN"/>
    <property type="match status" value="1"/>
</dbReference>
<dbReference type="EMBL" id="AECZ01000003">
    <property type="protein sequence ID" value="EFL52649.1"/>
    <property type="molecule type" value="Genomic_DNA"/>
</dbReference>
<gene>
    <name evidence="8" type="ORF">DesfrDRAFT_0755</name>
</gene>
<dbReference type="eggNOG" id="COG4603">
    <property type="taxonomic scope" value="Bacteria"/>
</dbReference>
<evidence type="ECO:0000256" key="7">
    <source>
        <dbReference type="SAM" id="SignalP"/>
    </source>
</evidence>
<feature type="transmembrane region" description="Helical" evidence="6">
    <location>
        <begin position="194"/>
        <end position="220"/>
    </location>
</feature>
<dbReference type="RefSeq" id="WP_005991241.1">
    <property type="nucleotide sequence ID" value="NZ_AECZ01000003.1"/>
</dbReference>
<dbReference type="AlphaFoldDB" id="E1JT16"/>
<feature type="transmembrane region" description="Helical" evidence="6">
    <location>
        <begin position="55"/>
        <end position="74"/>
    </location>
</feature>
<dbReference type="Pfam" id="PF02653">
    <property type="entry name" value="BPD_transp_2"/>
    <property type="match status" value="1"/>
</dbReference>
<feature type="chain" id="PRO_5003147914" evidence="7">
    <location>
        <begin position="22"/>
        <end position="347"/>
    </location>
</feature>
<keyword evidence="7" id="KW-0732">Signal</keyword>
<dbReference type="InterPro" id="IPR001851">
    <property type="entry name" value="ABC_transp_permease"/>
</dbReference>
<reference evidence="8 9" key="1">
    <citation type="submission" date="2010-08" db="EMBL/GenBank/DDBJ databases">
        <title>The draft genome of Desulfovibrio fructosovorans JJ.</title>
        <authorList>
            <consortium name="US DOE Joint Genome Institute (JGI-PGF)"/>
            <person name="Lucas S."/>
            <person name="Copeland A."/>
            <person name="Lapidus A."/>
            <person name="Cheng J.-F."/>
            <person name="Bruce D."/>
            <person name="Goodwin L."/>
            <person name="Pitluck S."/>
            <person name="Land M.L."/>
            <person name="Hauser L."/>
            <person name="Chang Y.-J."/>
            <person name="Jeffries C."/>
            <person name="Wall J.D."/>
            <person name="Stahl D.A."/>
            <person name="Arkin A.P."/>
            <person name="Dehal P."/>
            <person name="Stolyar S.M."/>
            <person name="Hazen T.C."/>
            <person name="Woyke T.J."/>
        </authorList>
    </citation>
    <scope>NUCLEOTIDE SEQUENCE [LARGE SCALE GENOMIC DNA]</scope>
    <source>
        <strain evidence="8 9">JJ</strain>
    </source>
</reference>
<proteinExistence type="predicted"/>
<keyword evidence="5 6" id="KW-0472">Membrane</keyword>
<name>E1JT16_SOLFR</name>
<sequence length="347" mass="35247" precursor="true">MMRAAPRALARTAFAVGLALAATLAIVAASGAPPLETLAVMAQGGFGSEAAWLRTLSSFAPLLLCGAALCVTFAANLWNIGVEGQITMGALGGLWFLRAVSPAGTLPPGLAVALSLLCAMAGGAAWALLSGVLRTHGRVHEIFSGLGLNFVATGVSLWLILGPWKRPGMASLSGTAPLDHALWLPTLGGRPMSLVGPILAVLAFLGVAWLLTRTFFGLTLSAVRQNSLAAERLGLAPKRRILAAMGIGGALAGLAGGVLIAGLYHRLIPSVSGNYGYTAILAVLLASGSLPAVPVACLFFAALAVGSIQLPLSLSLDSSLAGVIQGVLVLTLFAARGLWPAVSRRKP</sequence>
<accession>E1JT16</accession>
<dbReference type="CDD" id="cd06580">
    <property type="entry name" value="TM_PBP1_transp_TpRbsC_like"/>
    <property type="match status" value="1"/>
</dbReference>
<organism evidence="8 9">
    <name type="scientific">Solidesulfovibrio fructosivorans JJ]</name>
    <dbReference type="NCBI Taxonomy" id="596151"/>
    <lineage>
        <taxon>Bacteria</taxon>
        <taxon>Pseudomonadati</taxon>
        <taxon>Thermodesulfobacteriota</taxon>
        <taxon>Desulfovibrionia</taxon>
        <taxon>Desulfovibrionales</taxon>
        <taxon>Desulfovibrionaceae</taxon>
        <taxon>Solidesulfovibrio</taxon>
    </lineage>
</organism>
<feature type="transmembrane region" description="Helical" evidence="6">
    <location>
        <begin position="320"/>
        <end position="339"/>
    </location>
</feature>